<dbReference type="InterPro" id="IPR006171">
    <property type="entry name" value="TOPRIM_dom"/>
</dbReference>
<sequence>MTLDSLILSTSQREALEVATTAYEGNIAEAREFLASRGITREVATEYRLGFVDEPAPGHERFVGMLSIPYLTAAGVVKLKFRRLAGEGSKYDGPSSAARLYNTAALLGDEPVVALCEGEFDALVCSALVGVPAVGTPGTQWQDHWSRCFADKDQVLVVADNDVKEDGSNPGMKHALKIAKNVPSGRVVTPPPGEDMNTWVLAVGPDAVREAMGL</sequence>
<proteinExistence type="predicted"/>
<dbReference type="CDD" id="cd01029">
    <property type="entry name" value="TOPRIM_primases"/>
    <property type="match status" value="1"/>
</dbReference>
<comment type="caution">
    <text evidence="2">The sequence shown here is derived from an EMBL/GenBank/DDBJ whole genome shotgun (WGS) entry which is preliminary data.</text>
</comment>
<name>A0ABT9NKD3_9ACTN</name>
<dbReference type="InterPro" id="IPR034154">
    <property type="entry name" value="TOPRIM_DnaG/twinkle"/>
</dbReference>
<protein>
    <submittedName>
        <fullName evidence="2">DNA primase</fullName>
    </submittedName>
</protein>
<gene>
    <name evidence="2" type="ORF">J2S59_000324</name>
</gene>
<evidence type="ECO:0000313" key="3">
    <source>
        <dbReference type="Proteomes" id="UP001240447"/>
    </source>
</evidence>
<keyword evidence="3" id="KW-1185">Reference proteome</keyword>
<evidence type="ECO:0000259" key="1">
    <source>
        <dbReference type="Pfam" id="PF13362"/>
    </source>
</evidence>
<dbReference type="Proteomes" id="UP001240447">
    <property type="component" value="Unassembled WGS sequence"/>
</dbReference>
<feature type="domain" description="Toprim" evidence="1">
    <location>
        <begin position="113"/>
        <end position="205"/>
    </location>
</feature>
<accession>A0ABT9NKD3</accession>
<organism evidence="2 3">
    <name type="scientific">Nocardioides massiliensis</name>
    <dbReference type="NCBI Taxonomy" id="1325935"/>
    <lineage>
        <taxon>Bacteria</taxon>
        <taxon>Bacillati</taxon>
        <taxon>Actinomycetota</taxon>
        <taxon>Actinomycetes</taxon>
        <taxon>Propionibacteriales</taxon>
        <taxon>Nocardioidaceae</taxon>
        <taxon>Nocardioides</taxon>
    </lineage>
</organism>
<dbReference type="Gene3D" id="3.40.1360.10">
    <property type="match status" value="1"/>
</dbReference>
<dbReference type="SUPFAM" id="SSF56731">
    <property type="entry name" value="DNA primase core"/>
    <property type="match status" value="1"/>
</dbReference>
<dbReference type="RefSeq" id="WP_181641723.1">
    <property type="nucleotide sequence ID" value="NZ_CCXJ01000178.1"/>
</dbReference>
<dbReference type="Pfam" id="PF13362">
    <property type="entry name" value="Toprim_3"/>
    <property type="match status" value="1"/>
</dbReference>
<evidence type="ECO:0000313" key="2">
    <source>
        <dbReference type="EMBL" id="MDP9820515.1"/>
    </source>
</evidence>
<dbReference type="EMBL" id="JAUSQM010000001">
    <property type="protein sequence ID" value="MDP9820515.1"/>
    <property type="molecule type" value="Genomic_DNA"/>
</dbReference>
<reference evidence="2 3" key="1">
    <citation type="submission" date="2023-07" db="EMBL/GenBank/DDBJ databases">
        <title>Sequencing the genomes of 1000 actinobacteria strains.</title>
        <authorList>
            <person name="Klenk H.-P."/>
        </authorList>
    </citation>
    <scope>NUCLEOTIDE SEQUENCE [LARGE SCALE GENOMIC DNA]</scope>
    <source>
        <strain evidence="2 3">GD13</strain>
    </source>
</reference>